<accession>A0ABS1VWR3</accession>
<evidence type="ECO:0000313" key="2">
    <source>
        <dbReference type="EMBL" id="MBL7258868.1"/>
    </source>
</evidence>
<evidence type="ECO:0000313" key="3">
    <source>
        <dbReference type="Proteomes" id="UP000598996"/>
    </source>
</evidence>
<comment type="caution">
    <text evidence="2">The sequence shown here is derived from an EMBL/GenBank/DDBJ whole genome shotgun (WGS) entry which is preliminary data.</text>
</comment>
<dbReference type="EMBL" id="JAENHO010000009">
    <property type="protein sequence ID" value="MBL7258868.1"/>
    <property type="molecule type" value="Genomic_DNA"/>
</dbReference>
<organism evidence="2 3">
    <name type="scientific">Paractinoplanes lichenicola</name>
    <dbReference type="NCBI Taxonomy" id="2802976"/>
    <lineage>
        <taxon>Bacteria</taxon>
        <taxon>Bacillati</taxon>
        <taxon>Actinomycetota</taxon>
        <taxon>Actinomycetes</taxon>
        <taxon>Micromonosporales</taxon>
        <taxon>Micromonosporaceae</taxon>
        <taxon>Paractinoplanes</taxon>
    </lineage>
</organism>
<protein>
    <recommendedName>
        <fullName evidence="4">Camelysin metallo-endopeptidase</fullName>
    </recommendedName>
</protein>
<proteinExistence type="predicted"/>
<feature type="signal peptide" evidence="1">
    <location>
        <begin position="1"/>
        <end position="25"/>
    </location>
</feature>
<evidence type="ECO:0008006" key="4">
    <source>
        <dbReference type="Google" id="ProtNLM"/>
    </source>
</evidence>
<gene>
    <name evidence="2" type="ORF">JKJ07_31610</name>
</gene>
<name>A0ABS1VWR3_9ACTN</name>
<feature type="chain" id="PRO_5047211155" description="Camelysin metallo-endopeptidase" evidence="1">
    <location>
        <begin position="26"/>
        <end position="189"/>
    </location>
</feature>
<dbReference type="RefSeq" id="WP_202995518.1">
    <property type="nucleotide sequence ID" value="NZ_JAENHO010000009.1"/>
</dbReference>
<keyword evidence="1" id="KW-0732">Signal</keyword>
<keyword evidence="3" id="KW-1185">Reference proteome</keyword>
<reference evidence="2 3" key="1">
    <citation type="submission" date="2021-01" db="EMBL/GenBank/DDBJ databases">
        <title>Actinoplanes sp. nov. LDG1-01 isolated from lichen.</title>
        <authorList>
            <person name="Saeng-In P."/>
            <person name="Phongsopitanun W."/>
            <person name="Kanchanasin P."/>
            <person name="Yuki M."/>
            <person name="Kudo T."/>
            <person name="Ohkuma M."/>
            <person name="Tanasupawat S."/>
        </authorList>
    </citation>
    <scope>NUCLEOTIDE SEQUENCE [LARGE SCALE GENOMIC DNA]</scope>
    <source>
        <strain evidence="2 3">LDG1-01</strain>
    </source>
</reference>
<evidence type="ECO:0000256" key="1">
    <source>
        <dbReference type="SAM" id="SignalP"/>
    </source>
</evidence>
<sequence>MRRRLALVAGAALAVAVVIAGTASAAFTSDTANGSNAYTTGTVEITDNDSGSALFSTAADGPLRIGQTFVQCVAVTYTGSLPAAVRLYASATTDTRDPSNPTGLGPRDYLRVQVEEGTGATSFGSCAGFSATGVLWNGYLTAFPSSYAAGPATGGTRSYRFTMALDDATPDAAEGGTATATFTWEARNT</sequence>
<dbReference type="Proteomes" id="UP000598996">
    <property type="component" value="Unassembled WGS sequence"/>
</dbReference>